<evidence type="ECO:0000313" key="3">
    <source>
        <dbReference type="Proteomes" id="UP000250166"/>
    </source>
</evidence>
<dbReference type="SUPFAM" id="SSF55909">
    <property type="entry name" value="Pentein"/>
    <property type="match status" value="1"/>
</dbReference>
<dbReference type="PANTHER" id="PTHR31377:SF0">
    <property type="entry name" value="AGMATINE DEIMINASE-RELATED"/>
    <property type="match status" value="1"/>
</dbReference>
<dbReference type="PANTHER" id="PTHR31377">
    <property type="entry name" value="AGMATINE DEIMINASE-RELATED"/>
    <property type="match status" value="1"/>
</dbReference>
<dbReference type="RefSeq" id="WP_112058421.1">
    <property type="nucleotide sequence ID" value="NZ_UAWL01000006.1"/>
</dbReference>
<dbReference type="Gene3D" id="3.75.10.10">
    <property type="entry name" value="L-arginine/glycine Amidinotransferase, Chain A"/>
    <property type="match status" value="1"/>
</dbReference>
<proteinExistence type="predicted"/>
<dbReference type="Proteomes" id="UP000250166">
    <property type="component" value="Unassembled WGS sequence"/>
</dbReference>
<gene>
    <name evidence="2" type="primary">aguA</name>
    <name evidence="2" type="ORF">NCTC13102_00638</name>
</gene>
<dbReference type="GO" id="GO:0047632">
    <property type="term" value="F:agmatine deiminase activity"/>
    <property type="evidence" value="ECO:0007669"/>
    <property type="project" value="UniProtKB-EC"/>
</dbReference>
<dbReference type="EC" id="3.5.3.12" evidence="2"/>
<dbReference type="AlphaFoldDB" id="A0A2X3B2Q9"/>
<protein>
    <submittedName>
        <fullName evidence="2">Agmatine deiminase</fullName>
        <ecNumber evidence="2">3.5.3.12</ecNumber>
    </submittedName>
</protein>
<evidence type="ECO:0000313" key="2">
    <source>
        <dbReference type="EMBL" id="SQB98182.1"/>
    </source>
</evidence>
<dbReference type="GO" id="GO:0009446">
    <property type="term" value="P:putrescine biosynthetic process"/>
    <property type="evidence" value="ECO:0007669"/>
    <property type="project" value="InterPro"/>
</dbReference>
<accession>A0A2X3B2Q9</accession>
<dbReference type="Pfam" id="PF04371">
    <property type="entry name" value="PAD_porph"/>
    <property type="match status" value="1"/>
</dbReference>
<dbReference type="InterPro" id="IPR007466">
    <property type="entry name" value="Peptidyl-Arg-deiminase_porph"/>
</dbReference>
<dbReference type="GO" id="GO:0004668">
    <property type="term" value="F:protein-arginine deiminase activity"/>
    <property type="evidence" value="ECO:0007669"/>
    <property type="project" value="InterPro"/>
</dbReference>
<reference evidence="2 3" key="1">
    <citation type="submission" date="2018-06" db="EMBL/GenBank/DDBJ databases">
        <authorList>
            <consortium name="Pathogen Informatics"/>
            <person name="Doyle S."/>
        </authorList>
    </citation>
    <scope>NUCLEOTIDE SEQUENCE [LARGE SCALE GENOMIC DNA]</scope>
    <source>
        <strain evidence="2 3">NCTC13102</strain>
    </source>
</reference>
<keyword evidence="1 2" id="KW-0378">Hydrolase</keyword>
<evidence type="ECO:0000256" key="1">
    <source>
        <dbReference type="ARBA" id="ARBA00022801"/>
    </source>
</evidence>
<sequence>MRLKAEWERQRAILLAFPHQHSDWDHYLIEAQICFINIIKTITQFQDVIICMHPDDKQGLALLEQAFCDAPPSLARFSRFSQISLRGLQAMESLQLNDRILLVGIETNDTWARDFGAISLEDAHGSDNGNNSKTSEIVLLDFIFNGWGNKFDSTQDNQITQKLHNLNILKGKLISLPFVLEGGSIDTNGKGVLLTNTQCLLEPHRNPQFTQDTIQEFLIQNLGISQVLWLDYGFLEGDDTDSHIDTLARFISEDTIAYISCDDKNDPHYEALKKMEEQLQALKSSDNKPYNLIKLPFTSPIFYQNKRLPASYANFLFINDALLVPTYNDKNDKLALSILSKACPNHQVIGIDCSVLIRQHGSLHCVTMQLY</sequence>
<organism evidence="2 3">
    <name type="scientific">Helicobacter fennelliae</name>
    <dbReference type="NCBI Taxonomy" id="215"/>
    <lineage>
        <taxon>Bacteria</taxon>
        <taxon>Pseudomonadati</taxon>
        <taxon>Campylobacterota</taxon>
        <taxon>Epsilonproteobacteria</taxon>
        <taxon>Campylobacterales</taxon>
        <taxon>Helicobacteraceae</taxon>
        <taxon>Helicobacter</taxon>
    </lineage>
</organism>
<name>A0A2X3B2Q9_9HELI</name>
<dbReference type="EMBL" id="UAWL01000006">
    <property type="protein sequence ID" value="SQB98182.1"/>
    <property type="molecule type" value="Genomic_DNA"/>
</dbReference>